<dbReference type="GO" id="GO:0060250">
    <property type="term" value="P:germ-line stem-cell niche homeostasis"/>
    <property type="evidence" value="ECO:0007669"/>
    <property type="project" value="EnsemblMetazoa"/>
</dbReference>
<dbReference type="GO" id="GO:0031965">
    <property type="term" value="C:nuclear membrane"/>
    <property type="evidence" value="ECO:0007669"/>
    <property type="project" value="EnsemblMetazoa"/>
</dbReference>
<dbReference type="GO" id="GO:0007094">
    <property type="term" value="P:mitotic spindle assembly checkpoint signaling"/>
    <property type="evidence" value="ECO:0007669"/>
    <property type="project" value="EnsemblMetazoa"/>
</dbReference>
<dbReference type="GO" id="GO:0090316">
    <property type="term" value="P:positive regulation of intracellular protein transport"/>
    <property type="evidence" value="ECO:0007669"/>
    <property type="project" value="EnsemblMetazoa"/>
</dbReference>
<dbReference type="GO" id="GO:1901673">
    <property type="term" value="P:regulation of mitotic spindle assembly"/>
    <property type="evidence" value="ECO:0007669"/>
    <property type="project" value="EnsemblMetazoa"/>
</dbReference>
<dbReference type="GO" id="GO:0090267">
    <property type="term" value="P:positive regulation of mitotic cell cycle spindle assembly checkpoint"/>
    <property type="evidence" value="ECO:0007669"/>
    <property type="project" value="EnsemblMetazoa"/>
</dbReference>
<dbReference type="Proteomes" id="UP000000304">
    <property type="component" value="Chromosome 2R"/>
</dbReference>
<dbReference type="Bgee" id="FBgn0182582">
    <property type="expression patterns" value="Expressed in embryo and 3 other cell types or tissues"/>
</dbReference>
<dbReference type="GO" id="GO:0005643">
    <property type="term" value="C:nuclear pore"/>
    <property type="evidence" value="ECO:0007669"/>
    <property type="project" value="EnsemblMetazoa"/>
</dbReference>
<keyword evidence="1" id="KW-0812">Transmembrane</keyword>
<evidence type="ECO:0000313" key="2">
    <source>
        <dbReference type="EMBL" id="EDX06670.1"/>
    </source>
</evidence>
<feature type="transmembrane region" description="Helical" evidence="1">
    <location>
        <begin position="46"/>
        <end position="64"/>
    </location>
</feature>
<accession>B4QBQ3</accession>
<dbReference type="GO" id="GO:1990047">
    <property type="term" value="C:spindle matrix"/>
    <property type="evidence" value="ECO:0007669"/>
    <property type="project" value="EnsemblMetazoa"/>
</dbReference>
<dbReference type="GO" id="GO:0000022">
    <property type="term" value="P:mitotic spindle elongation"/>
    <property type="evidence" value="ECO:0007669"/>
    <property type="project" value="EnsemblMetazoa"/>
</dbReference>
<dbReference type="OrthoDB" id="343070at2759"/>
<dbReference type="GO" id="GO:0090235">
    <property type="term" value="P:regulation of metaphase plate congression"/>
    <property type="evidence" value="ECO:0007669"/>
    <property type="project" value="EnsemblMetazoa"/>
</dbReference>
<dbReference type="GO" id="GO:0000791">
    <property type="term" value="C:euchromatin"/>
    <property type="evidence" value="ECO:0007669"/>
    <property type="project" value="EnsemblMetazoa"/>
</dbReference>
<dbReference type="GO" id="GO:0045840">
    <property type="term" value="P:positive regulation of mitotic nuclear division"/>
    <property type="evidence" value="ECO:0007669"/>
    <property type="project" value="EnsemblMetazoa"/>
</dbReference>
<organism evidence="2 3">
    <name type="scientific">Drosophila simulans</name>
    <name type="common">Fruit fly</name>
    <dbReference type="NCBI Taxonomy" id="7240"/>
    <lineage>
        <taxon>Eukaryota</taxon>
        <taxon>Metazoa</taxon>
        <taxon>Ecdysozoa</taxon>
        <taxon>Arthropoda</taxon>
        <taxon>Hexapoda</taxon>
        <taxon>Insecta</taxon>
        <taxon>Pterygota</taxon>
        <taxon>Neoptera</taxon>
        <taxon>Endopterygota</taxon>
        <taxon>Diptera</taxon>
        <taxon>Brachycera</taxon>
        <taxon>Muscomorpha</taxon>
        <taxon>Ephydroidea</taxon>
        <taxon>Drosophilidae</taxon>
        <taxon>Drosophila</taxon>
        <taxon>Sophophora</taxon>
    </lineage>
</organism>
<gene>
    <name evidence="2" type="primary">Dsim\GD10819</name>
    <name evidence="2" type="ORF">Dsim_GD10819</name>
</gene>
<protein>
    <submittedName>
        <fullName evidence="2">GD10819</fullName>
    </submittedName>
</protein>
<dbReference type="GO" id="GO:0051233">
    <property type="term" value="C:spindle midzone"/>
    <property type="evidence" value="ECO:0007669"/>
    <property type="project" value="EnsemblMetazoa"/>
</dbReference>
<dbReference type="GO" id="GO:0016363">
    <property type="term" value="C:nuclear matrix"/>
    <property type="evidence" value="ECO:0007669"/>
    <property type="project" value="EnsemblMetazoa"/>
</dbReference>
<reference evidence="2 3" key="1">
    <citation type="journal article" date="2007" name="Nature">
        <title>Evolution of genes and genomes on the Drosophila phylogeny.</title>
        <authorList>
            <consortium name="Drosophila 12 Genomes Consortium"/>
            <person name="Clark A.G."/>
            <person name="Eisen M.B."/>
            <person name="Smith D.R."/>
            <person name="Bergman C.M."/>
            <person name="Oliver B."/>
            <person name="Markow T.A."/>
            <person name="Kaufman T.C."/>
            <person name="Kellis M."/>
            <person name="Gelbart W."/>
            <person name="Iyer V.N."/>
            <person name="Pollard D.A."/>
            <person name="Sackton T.B."/>
            <person name="Larracuente A.M."/>
            <person name="Singh N.D."/>
            <person name="Abad J.P."/>
            <person name="Abt D.N."/>
            <person name="Adryan B."/>
            <person name="Aguade M."/>
            <person name="Akashi H."/>
            <person name="Anderson W.W."/>
            <person name="Aquadro C.F."/>
            <person name="Ardell D.H."/>
            <person name="Arguello R."/>
            <person name="Artieri C.G."/>
            <person name="Barbash D.A."/>
            <person name="Barker D."/>
            <person name="Barsanti P."/>
            <person name="Batterham P."/>
            <person name="Batzoglou S."/>
            <person name="Begun D."/>
            <person name="Bhutkar A."/>
            <person name="Blanco E."/>
            <person name="Bosak S.A."/>
            <person name="Bradley R.K."/>
            <person name="Brand A.D."/>
            <person name="Brent M.R."/>
            <person name="Brooks A.N."/>
            <person name="Brown R.H."/>
            <person name="Butlin R.K."/>
            <person name="Caggese C."/>
            <person name="Calvi B.R."/>
            <person name="Bernardo de Carvalho A."/>
            <person name="Caspi A."/>
            <person name="Castrezana S."/>
            <person name="Celniker S.E."/>
            <person name="Chang J.L."/>
            <person name="Chapple C."/>
            <person name="Chatterji S."/>
            <person name="Chinwalla A."/>
            <person name="Civetta A."/>
            <person name="Clifton S.W."/>
            <person name="Comeron J.M."/>
            <person name="Costello J.C."/>
            <person name="Coyne J.A."/>
            <person name="Daub J."/>
            <person name="David R.G."/>
            <person name="Delcher A.L."/>
            <person name="Delehaunty K."/>
            <person name="Do C.B."/>
            <person name="Ebling H."/>
            <person name="Edwards K."/>
            <person name="Eickbush T."/>
            <person name="Evans J.D."/>
            <person name="Filipski A."/>
            <person name="Findeiss S."/>
            <person name="Freyhult E."/>
            <person name="Fulton L."/>
            <person name="Fulton R."/>
            <person name="Garcia A.C."/>
            <person name="Gardiner A."/>
            <person name="Garfield D.A."/>
            <person name="Garvin B.E."/>
            <person name="Gibson G."/>
            <person name="Gilbert D."/>
            <person name="Gnerre S."/>
            <person name="Godfrey J."/>
            <person name="Good R."/>
            <person name="Gotea V."/>
            <person name="Gravely B."/>
            <person name="Greenberg A.J."/>
            <person name="Griffiths-Jones S."/>
            <person name="Gross S."/>
            <person name="Guigo R."/>
            <person name="Gustafson E.A."/>
            <person name="Haerty W."/>
            <person name="Hahn M.W."/>
            <person name="Halligan D.L."/>
            <person name="Halpern A.L."/>
            <person name="Halter G.M."/>
            <person name="Han M.V."/>
            <person name="Heger A."/>
            <person name="Hillier L."/>
            <person name="Hinrichs A.S."/>
            <person name="Holmes I."/>
            <person name="Hoskins R.A."/>
            <person name="Hubisz M.J."/>
            <person name="Hultmark D."/>
            <person name="Huntley M.A."/>
            <person name="Jaffe D.B."/>
            <person name="Jagadeeshan S."/>
            <person name="Jeck W.R."/>
            <person name="Johnson J."/>
            <person name="Jones C.D."/>
            <person name="Jordan W.C."/>
            <person name="Karpen G.H."/>
            <person name="Kataoka E."/>
            <person name="Keightley P.D."/>
            <person name="Kheradpour P."/>
            <person name="Kirkness E.F."/>
            <person name="Koerich L.B."/>
            <person name="Kristiansen K."/>
            <person name="Kudrna D."/>
            <person name="Kulathinal R.J."/>
            <person name="Kumar S."/>
            <person name="Kwok R."/>
            <person name="Lander E."/>
            <person name="Langley C.H."/>
            <person name="Lapoint R."/>
            <person name="Lazzaro B.P."/>
            <person name="Lee S.J."/>
            <person name="Levesque L."/>
            <person name="Li R."/>
            <person name="Lin C.F."/>
            <person name="Lin M.F."/>
            <person name="Lindblad-Toh K."/>
            <person name="Llopart A."/>
            <person name="Long M."/>
            <person name="Low L."/>
            <person name="Lozovsky E."/>
            <person name="Lu J."/>
            <person name="Luo M."/>
            <person name="Machado C.A."/>
            <person name="Makalowski W."/>
            <person name="Marzo M."/>
            <person name="Matsuda M."/>
            <person name="Matzkin L."/>
            <person name="McAllister B."/>
            <person name="McBride C.S."/>
            <person name="McKernan B."/>
            <person name="McKernan K."/>
            <person name="Mendez-Lago M."/>
            <person name="Minx P."/>
            <person name="Mollenhauer M.U."/>
            <person name="Montooth K."/>
            <person name="Mount S.M."/>
            <person name="Mu X."/>
            <person name="Myers E."/>
            <person name="Negre B."/>
            <person name="Newfeld S."/>
            <person name="Nielsen R."/>
            <person name="Noor M.A."/>
            <person name="O'Grady P."/>
            <person name="Pachter L."/>
            <person name="Papaceit M."/>
            <person name="Parisi M.J."/>
            <person name="Parisi M."/>
            <person name="Parts L."/>
            <person name="Pedersen J.S."/>
            <person name="Pesole G."/>
            <person name="Phillippy A.M."/>
            <person name="Ponting C.P."/>
            <person name="Pop M."/>
            <person name="Porcelli D."/>
            <person name="Powell J.R."/>
            <person name="Prohaska S."/>
            <person name="Pruitt K."/>
            <person name="Puig M."/>
            <person name="Quesneville H."/>
            <person name="Ram K.R."/>
            <person name="Rand D."/>
            <person name="Rasmussen M.D."/>
            <person name="Reed L.K."/>
            <person name="Reenan R."/>
            <person name="Reily A."/>
            <person name="Remington K.A."/>
            <person name="Rieger T.T."/>
            <person name="Ritchie M.G."/>
            <person name="Robin C."/>
            <person name="Rogers Y.H."/>
            <person name="Rohde C."/>
            <person name="Rozas J."/>
            <person name="Rubenfield M.J."/>
            <person name="Ruiz A."/>
            <person name="Russo S."/>
            <person name="Salzberg S.L."/>
            <person name="Sanchez-Gracia A."/>
            <person name="Saranga D.J."/>
            <person name="Sato H."/>
            <person name="Schaeffer S.W."/>
            <person name="Schatz M.C."/>
            <person name="Schlenke T."/>
            <person name="Schwartz R."/>
            <person name="Segarra C."/>
            <person name="Singh R.S."/>
            <person name="Sirot L."/>
            <person name="Sirota M."/>
            <person name="Sisneros N.B."/>
            <person name="Smith C.D."/>
            <person name="Smith T.F."/>
            <person name="Spieth J."/>
            <person name="Stage D.E."/>
            <person name="Stark A."/>
            <person name="Stephan W."/>
            <person name="Strausberg R.L."/>
            <person name="Strempel S."/>
            <person name="Sturgill D."/>
            <person name="Sutton G."/>
            <person name="Sutton G.G."/>
            <person name="Tao W."/>
            <person name="Teichmann S."/>
            <person name="Tobari Y.N."/>
            <person name="Tomimura Y."/>
            <person name="Tsolas J.M."/>
            <person name="Valente V.L."/>
            <person name="Venter E."/>
            <person name="Venter J.C."/>
            <person name="Vicario S."/>
            <person name="Vieira F.G."/>
            <person name="Vilella A.J."/>
            <person name="Villasante A."/>
            <person name="Walenz B."/>
            <person name="Wang J."/>
            <person name="Wasserman M."/>
            <person name="Watts T."/>
            <person name="Wilson D."/>
            <person name="Wilson R.K."/>
            <person name="Wing R.A."/>
            <person name="Wolfner M.F."/>
            <person name="Wong A."/>
            <person name="Wong G.K."/>
            <person name="Wu C.I."/>
            <person name="Wu G."/>
            <person name="Yamamoto D."/>
            <person name="Yang H.P."/>
            <person name="Yang S.P."/>
            <person name="Yorke J.A."/>
            <person name="Yoshida K."/>
            <person name="Zdobnov E."/>
            <person name="Zhang P."/>
            <person name="Zhang Y."/>
            <person name="Zimin A.V."/>
            <person name="Baldwin J."/>
            <person name="Abdouelleil A."/>
            <person name="Abdulkadir J."/>
            <person name="Abebe A."/>
            <person name="Abera B."/>
            <person name="Abreu J."/>
            <person name="Acer S.C."/>
            <person name="Aftuck L."/>
            <person name="Alexander A."/>
            <person name="An P."/>
            <person name="Anderson E."/>
            <person name="Anderson S."/>
            <person name="Arachi H."/>
            <person name="Azer M."/>
            <person name="Bachantsang P."/>
            <person name="Barry A."/>
            <person name="Bayul T."/>
            <person name="Berlin A."/>
            <person name="Bessette D."/>
            <person name="Bloom T."/>
            <person name="Blye J."/>
            <person name="Boguslavskiy L."/>
            <person name="Bonnet C."/>
            <person name="Boukhgalter B."/>
            <person name="Bourzgui I."/>
            <person name="Brown A."/>
            <person name="Cahill P."/>
            <person name="Channer S."/>
            <person name="Cheshatsang Y."/>
            <person name="Chuda L."/>
            <person name="Citroen M."/>
            <person name="Collymore A."/>
            <person name="Cooke P."/>
            <person name="Costello M."/>
            <person name="D'Aco K."/>
            <person name="Daza R."/>
            <person name="De Haan G."/>
            <person name="DeGray S."/>
            <person name="DeMaso C."/>
            <person name="Dhargay N."/>
            <person name="Dooley K."/>
            <person name="Dooley E."/>
            <person name="Doricent M."/>
            <person name="Dorje P."/>
            <person name="Dorjee K."/>
            <person name="Dupes A."/>
            <person name="Elong R."/>
            <person name="Falk J."/>
            <person name="Farina A."/>
            <person name="Faro S."/>
            <person name="Ferguson D."/>
            <person name="Fisher S."/>
            <person name="Foley C.D."/>
            <person name="Franke A."/>
            <person name="Friedrich D."/>
            <person name="Gadbois L."/>
            <person name="Gearin G."/>
            <person name="Gearin C.R."/>
            <person name="Giannoukos G."/>
            <person name="Goode T."/>
            <person name="Graham J."/>
            <person name="Grandbois E."/>
            <person name="Grewal S."/>
            <person name="Gyaltsen K."/>
            <person name="Hafez N."/>
            <person name="Hagos B."/>
            <person name="Hall J."/>
            <person name="Henson C."/>
            <person name="Hollinger A."/>
            <person name="Honan T."/>
            <person name="Huard M.D."/>
            <person name="Hughes L."/>
            <person name="Hurhula B."/>
            <person name="Husby M.E."/>
            <person name="Kamat A."/>
            <person name="Kanga B."/>
            <person name="Kashin S."/>
            <person name="Khazanovich D."/>
            <person name="Kisner P."/>
            <person name="Lance K."/>
            <person name="Lara M."/>
            <person name="Lee W."/>
            <person name="Lennon N."/>
            <person name="Letendre F."/>
            <person name="LeVine R."/>
            <person name="Lipovsky A."/>
            <person name="Liu X."/>
            <person name="Liu J."/>
            <person name="Liu S."/>
            <person name="Lokyitsang T."/>
            <person name="Lokyitsang Y."/>
            <person name="Lubonja R."/>
            <person name="Lui A."/>
            <person name="MacDonald P."/>
            <person name="Magnisalis V."/>
            <person name="Maru K."/>
            <person name="Matthews C."/>
            <person name="McCusker W."/>
            <person name="McDonough S."/>
            <person name="Mehta T."/>
            <person name="Meldrim J."/>
            <person name="Meneus L."/>
            <person name="Mihai O."/>
            <person name="Mihalev A."/>
            <person name="Mihova T."/>
            <person name="Mittelman R."/>
            <person name="Mlenga V."/>
            <person name="Montmayeur A."/>
            <person name="Mulrain L."/>
            <person name="Navidi A."/>
            <person name="Naylor J."/>
            <person name="Negash T."/>
            <person name="Nguyen T."/>
            <person name="Nguyen N."/>
            <person name="Nicol R."/>
            <person name="Norbu C."/>
            <person name="Norbu N."/>
            <person name="Novod N."/>
            <person name="O'Neill B."/>
            <person name="Osman S."/>
            <person name="Markiewicz E."/>
            <person name="Oyono O.L."/>
            <person name="Patti C."/>
            <person name="Phunkhang P."/>
            <person name="Pierre F."/>
            <person name="Priest M."/>
            <person name="Raghuraman S."/>
            <person name="Rege F."/>
            <person name="Reyes R."/>
            <person name="Rise C."/>
            <person name="Rogov P."/>
            <person name="Ross K."/>
            <person name="Ryan E."/>
            <person name="Settipalli S."/>
            <person name="Shea T."/>
            <person name="Sherpa N."/>
            <person name="Shi L."/>
            <person name="Shih D."/>
            <person name="Sparrow T."/>
            <person name="Spaulding J."/>
            <person name="Stalker J."/>
            <person name="Stange-Thomann N."/>
            <person name="Stavropoulos S."/>
            <person name="Stone C."/>
            <person name="Strader C."/>
            <person name="Tesfaye S."/>
            <person name="Thomson T."/>
            <person name="Thoulutsang Y."/>
            <person name="Thoulutsang D."/>
            <person name="Topham K."/>
            <person name="Topping I."/>
            <person name="Tsamla T."/>
            <person name="Vassiliev H."/>
            <person name="Vo A."/>
            <person name="Wangchuk T."/>
            <person name="Wangdi T."/>
            <person name="Weiand M."/>
            <person name="Wilkinson J."/>
            <person name="Wilson A."/>
            <person name="Yadav S."/>
            <person name="Young G."/>
            <person name="Yu Q."/>
            <person name="Zembek L."/>
            <person name="Zhong D."/>
            <person name="Zimmer A."/>
            <person name="Zwirko Z."/>
            <person name="Jaffe D.B."/>
            <person name="Alvarez P."/>
            <person name="Brockman W."/>
            <person name="Butler J."/>
            <person name="Chin C."/>
            <person name="Gnerre S."/>
            <person name="Grabherr M."/>
            <person name="Kleber M."/>
            <person name="Mauceli E."/>
            <person name="MacCallum I."/>
        </authorList>
    </citation>
    <scope>NUCLEOTIDE SEQUENCE [LARGE SCALE GENOMIC DNA]</scope>
    <source>
        <strain evidence="3">white501</strain>
    </source>
</reference>
<dbReference type="GO" id="GO:0031490">
    <property type="term" value="F:chromatin DNA binding"/>
    <property type="evidence" value="ECO:0007669"/>
    <property type="project" value="EnsemblMetazoa"/>
</dbReference>
<sequence>MDLSGPQALNNILQPDELKLVPEDIQQKLSAYINNFSDEYCKNRAAANRLGFGIYFWIVVYSYYVEVRDPEDVLEV</sequence>
<dbReference type="GO" id="GO:0042405">
    <property type="term" value="C:nuclear inclusion body"/>
    <property type="evidence" value="ECO:0007669"/>
    <property type="project" value="EnsemblMetazoa"/>
</dbReference>
<keyword evidence="3" id="KW-1185">Reference proteome</keyword>
<dbReference type="GO" id="GO:0005652">
    <property type="term" value="C:nuclear lamina"/>
    <property type="evidence" value="ECO:0007669"/>
    <property type="project" value="EnsemblMetazoa"/>
</dbReference>
<evidence type="ECO:0000256" key="1">
    <source>
        <dbReference type="SAM" id="Phobius"/>
    </source>
</evidence>
<dbReference type="GO" id="GO:0009047">
    <property type="term" value="P:dosage compensation by hyperactivation of X chromosome"/>
    <property type="evidence" value="ECO:0007669"/>
    <property type="project" value="EnsemblMetazoa"/>
</dbReference>
<dbReference type="GO" id="GO:0030496">
    <property type="term" value="C:midbody"/>
    <property type="evidence" value="ECO:0007669"/>
    <property type="project" value="EnsemblMetazoa"/>
</dbReference>
<dbReference type="GO" id="GO:0045944">
    <property type="term" value="P:positive regulation of transcription by RNA polymerase II"/>
    <property type="evidence" value="ECO:0007669"/>
    <property type="project" value="EnsemblMetazoa"/>
</dbReference>
<dbReference type="GO" id="GO:0005730">
    <property type="term" value="C:nucleolus"/>
    <property type="evidence" value="ECO:0007669"/>
    <property type="project" value="EnsemblMetazoa"/>
</dbReference>
<dbReference type="STRING" id="7240.B4QBQ3"/>
<dbReference type="GO" id="GO:0072686">
    <property type="term" value="C:mitotic spindle"/>
    <property type="evidence" value="ECO:0007669"/>
    <property type="project" value="EnsemblMetazoa"/>
</dbReference>
<name>B4QBQ3_DROSI</name>
<dbReference type="HOGENOM" id="CLU_2657133_0_0_1"/>
<proteinExistence type="predicted"/>
<dbReference type="GO" id="GO:0070090">
    <property type="term" value="C:metaphase plate"/>
    <property type="evidence" value="ECO:0007669"/>
    <property type="project" value="EnsemblMetazoa"/>
</dbReference>
<keyword evidence="1" id="KW-1133">Transmembrane helix</keyword>
<keyword evidence="1" id="KW-0472">Membrane</keyword>
<dbReference type="GO" id="GO:0009408">
    <property type="term" value="P:response to heat"/>
    <property type="evidence" value="ECO:0007669"/>
    <property type="project" value="EnsemblMetazoa"/>
</dbReference>
<dbReference type="GO" id="GO:0000122">
    <property type="term" value="P:negative regulation of transcription by RNA polymerase II"/>
    <property type="evidence" value="ECO:0007669"/>
    <property type="project" value="EnsemblMetazoa"/>
</dbReference>
<dbReference type="GO" id="GO:0048133">
    <property type="term" value="P:male germ-line stem cell asymmetric division"/>
    <property type="evidence" value="ECO:0007669"/>
    <property type="project" value="EnsemblMetazoa"/>
</dbReference>
<dbReference type="AlphaFoldDB" id="B4QBQ3"/>
<dbReference type="GO" id="GO:0035035">
    <property type="term" value="F:histone acetyltransferase binding"/>
    <property type="evidence" value="ECO:0007669"/>
    <property type="project" value="EnsemblMetazoa"/>
</dbReference>
<evidence type="ECO:0000313" key="3">
    <source>
        <dbReference type="Proteomes" id="UP000000304"/>
    </source>
</evidence>
<dbReference type="GO" id="GO:0051225">
    <property type="term" value="P:spindle assembly"/>
    <property type="evidence" value="ECO:0007669"/>
    <property type="project" value="EnsemblMetazoa"/>
</dbReference>
<dbReference type="GO" id="GO:0051781">
    <property type="term" value="P:positive regulation of cell division"/>
    <property type="evidence" value="ECO:0007669"/>
    <property type="project" value="EnsemblMetazoa"/>
</dbReference>
<dbReference type="EMBL" id="CM000362">
    <property type="protein sequence ID" value="EDX06670.1"/>
    <property type="molecule type" value="Genomic_DNA"/>
</dbReference>